<feature type="compositionally biased region" description="Acidic residues" evidence="4">
    <location>
        <begin position="515"/>
        <end position="525"/>
    </location>
</feature>
<dbReference type="InterPro" id="IPR005113">
    <property type="entry name" value="uDENN_dom"/>
</dbReference>
<gene>
    <name evidence="7" type="primary">DENND1B</name>
</gene>
<dbReference type="Pfam" id="PF03456">
    <property type="entry name" value="uDENN"/>
    <property type="match status" value="1"/>
</dbReference>
<dbReference type="GO" id="GO:0016607">
    <property type="term" value="C:nuclear speck"/>
    <property type="evidence" value="ECO:0007669"/>
    <property type="project" value="TreeGrafter"/>
</dbReference>
<evidence type="ECO:0000313" key="6">
    <source>
        <dbReference type="Proteomes" id="UP000504640"/>
    </source>
</evidence>
<dbReference type="SMART" id="SM00800">
    <property type="entry name" value="uDENN"/>
    <property type="match status" value="1"/>
</dbReference>
<dbReference type="SMART" id="SM00801">
    <property type="entry name" value="dDENN"/>
    <property type="match status" value="1"/>
</dbReference>
<organism evidence="6 7">
    <name type="scientific">Sapajus apella</name>
    <name type="common">Brown-capped capuchin</name>
    <name type="synonym">Cebus apella</name>
    <dbReference type="NCBI Taxonomy" id="9515"/>
    <lineage>
        <taxon>Eukaryota</taxon>
        <taxon>Metazoa</taxon>
        <taxon>Chordata</taxon>
        <taxon>Craniata</taxon>
        <taxon>Vertebrata</taxon>
        <taxon>Euteleostomi</taxon>
        <taxon>Mammalia</taxon>
        <taxon>Eutheria</taxon>
        <taxon>Euarchontoglires</taxon>
        <taxon>Primates</taxon>
        <taxon>Haplorrhini</taxon>
        <taxon>Platyrrhini</taxon>
        <taxon>Cebidae</taxon>
        <taxon>Cebinae</taxon>
        <taxon>Sapajus</taxon>
    </lineage>
</organism>
<dbReference type="PANTHER" id="PTHR13196">
    <property type="entry name" value="DENN DOMAIN-CONTAINING"/>
    <property type="match status" value="1"/>
</dbReference>
<evidence type="ECO:0000256" key="2">
    <source>
        <dbReference type="ARBA" id="ARBA00022658"/>
    </source>
</evidence>
<dbReference type="FunFam" id="3.40.50.11500:FF:000001">
    <property type="entry name" value="Putative DENN domain-containing protein 1A"/>
    <property type="match status" value="1"/>
</dbReference>
<evidence type="ECO:0000256" key="3">
    <source>
        <dbReference type="ARBA" id="ARBA00023329"/>
    </source>
</evidence>
<dbReference type="PANTHER" id="PTHR13196:SF24">
    <property type="entry name" value="DENN DOMAIN-CONTAINING PROTEIN 1B"/>
    <property type="match status" value="1"/>
</dbReference>
<sequence>MDCRTKANPDRTFDLVLKVKCHASENEDPVVLWKFPEDFGDQEILQSVPKFCFPFDVERVSQNQVGQHFTFVLTDIESKQRFGFCRLTSGGTVCLCILSYLPWFEVYYKLLNTLADYLAKELENDLNETLKSLYNHPVPKANTPVNLSVHSYFITPDVTGLPTIPESRNLTEYFVAVDVNNMLQLYASMLHERRIVITSSKLSTLTACIHGSAALLYPMYWQHIYIPVLPPHLLDYCCAPMPYLIGIHSSLIERVKNKSLEDVVMLNVDTNTLESPFSDLNNLPSDVVSALKNKLKKQSTATGDGVARAFLRAQAALFGSYRDALRYKPGEPITFCEESFVKHRSSVMKQFLETAVNLQLFKQFIDGRLAKLNTGRGFSDVFEEEITSGGFCGDLFLMNIPGISFLYIPGNPRSYQQWVHTVKKGGALFNTAMTKATPAVRTAYKFAKNHAKLGLKEVKSKLKHKENEEDYGTCSSSVQYTPVYKLHNEKGGNSEKRKLAQARLKRPLKSLDGALYDDDDDDDDIERASKLSSEDGEEASAYLYESDDSVETRVKTPYSGEMDLLGEILDTLSTHSSDQGKLAAAKSLDFFRSMDDIDYKPTNKSNAPSENNLALLCGGSGDQAEWNLGQDDSALHGKHLPPSPRKRVSSSGLTDSLFILQEENSDKHFSADKVSDPTSGLDFQLTSPDVSQTEKGKTEKRETLSQISDDLLIPSLGRHSSTFVPWEREGKEAKETSEDIGLLHEVVSLCHMTSDFQQSLNISDKNTNGNQT</sequence>
<dbReference type="Gene3D" id="6.10.140.1000">
    <property type="match status" value="1"/>
</dbReference>
<keyword evidence="6" id="KW-1185">Reference proteome</keyword>
<feature type="region of interest" description="Disordered" evidence="4">
    <location>
        <begin position="511"/>
        <end position="538"/>
    </location>
</feature>
<dbReference type="GO" id="GO:0005829">
    <property type="term" value="C:cytosol"/>
    <property type="evidence" value="ECO:0007669"/>
    <property type="project" value="TreeGrafter"/>
</dbReference>
<protein>
    <submittedName>
        <fullName evidence="7">DENN domain-containing protein 1B isoform X6</fullName>
    </submittedName>
</protein>
<name>A0A6J3IR05_SAPAP</name>
<dbReference type="GO" id="GO:0050852">
    <property type="term" value="P:T cell receptor signaling pathway"/>
    <property type="evidence" value="ECO:0007669"/>
    <property type="project" value="TreeGrafter"/>
</dbReference>
<dbReference type="PROSITE" id="PS50211">
    <property type="entry name" value="DENN"/>
    <property type="match status" value="1"/>
</dbReference>
<dbReference type="AlphaFoldDB" id="A0A6J3IR05"/>
<dbReference type="GO" id="GO:0006897">
    <property type="term" value="P:endocytosis"/>
    <property type="evidence" value="ECO:0007669"/>
    <property type="project" value="TreeGrafter"/>
</dbReference>
<dbReference type="GO" id="GO:0030136">
    <property type="term" value="C:clathrin-coated vesicle"/>
    <property type="evidence" value="ECO:0007669"/>
    <property type="project" value="UniProtKB-SubCell"/>
</dbReference>
<evidence type="ECO:0000256" key="4">
    <source>
        <dbReference type="SAM" id="MobiDB-lite"/>
    </source>
</evidence>
<proteinExistence type="predicted"/>
<evidence type="ECO:0000256" key="1">
    <source>
        <dbReference type="ARBA" id="ARBA00004132"/>
    </source>
</evidence>
<dbReference type="Proteomes" id="UP000504640">
    <property type="component" value="Unplaced"/>
</dbReference>
<feature type="region of interest" description="Disordered" evidence="4">
    <location>
        <begin position="632"/>
        <end position="651"/>
    </location>
</feature>
<feature type="compositionally biased region" description="Basic residues" evidence="4">
    <location>
        <begin position="636"/>
        <end position="648"/>
    </location>
</feature>
<dbReference type="Pfam" id="PF02141">
    <property type="entry name" value="DENN"/>
    <property type="match status" value="1"/>
</dbReference>
<keyword evidence="2" id="KW-0344">Guanine-nucleotide releasing factor</keyword>
<dbReference type="GO" id="GO:1901981">
    <property type="term" value="F:phosphatidylinositol phosphate binding"/>
    <property type="evidence" value="ECO:0007669"/>
    <property type="project" value="TreeGrafter"/>
</dbReference>
<keyword evidence="3" id="KW-0968">Cytoplasmic vesicle</keyword>
<reference evidence="7" key="1">
    <citation type="submission" date="2025-08" db="UniProtKB">
        <authorList>
            <consortium name="RefSeq"/>
        </authorList>
    </citation>
    <scope>IDENTIFICATION</scope>
    <source>
        <tissue evidence="7">Blood</tissue>
    </source>
</reference>
<dbReference type="Pfam" id="PF03455">
    <property type="entry name" value="dDENN"/>
    <property type="match status" value="1"/>
</dbReference>
<dbReference type="FunFam" id="3.30.450.200:FF:000003">
    <property type="entry name" value="DENN domain containing 1A"/>
    <property type="match status" value="1"/>
</dbReference>
<feature type="domain" description="UDENN" evidence="5">
    <location>
        <begin position="14"/>
        <end position="375"/>
    </location>
</feature>
<dbReference type="InterPro" id="IPR001194">
    <property type="entry name" value="cDENN_dom"/>
</dbReference>
<dbReference type="Gene3D" id="3.30.450.200">
    <property type="match status" value="1"/>
</dbReference>
<dbReference type="CTD" id="163486"/>
<dbReference type="InterPro" id="IPR037516">
    <property type="entry name" value="Tripartite_DENN"/>
</dbReference>
<evidence type="ECO:0000313" key="7">
    <source>
        <dbReference type="RefSeq" id="XP_032144515.1"/>
    </source>
</evidence>
<dbReference type="InterPro" id="IPR040032">
    <property type="entry name" value="DENND1A/B/C"/>
</dbReference>
<accession>A0A6J3IR05</accession>
<dbReference type="InterPro" id="IPR043153">
    <property type="entry name" value="DENN_C"/>
</dbReference>
<dbReference type="SMART" id="SM00799">
    <property type="entry name" value="DENN"/>
    <property type="match status" value="1"/>
</dbReference>
<dbReference type="GeneID" id="116558633"/>
<comment type="subcellular location">
    <subcellularLocation>
        <location evidence="1">Cytoplasmic vesicle</location>
        <location evidence="1">Clathrin-coated vesicle</location>
    </subcellularLocation>
</comment>
<dbReference type="GO" id="GO:0032456">
    <property type="term" value="P:endocytic recycling"/>
    <property type="evidence" value="ECO:0007669"/>
    <property type="project" value="TreeGrafter"/>
</dbReference>
<dbReference type="InterPro" id="IPR005112">
    <property type="entry name" value="dDENN_dom"/>
</dbReference>
<feature type="compositionally biased region" description="Basic and acidic residues" evidence="4">
    <location>
        <begin position="692"/>
        <end position="701"/>
    </location>
</feature>
<feature type="region of interest" description="Disordered" evidence="4">
    <location>
        <begin position="668"/>
        <end position="701"/>
    </location>
</feature>
<dbReference type="RefSeq" id="XP_032144515.1">
    <property type="nucleotide sequence ID" value="XM_032288624.1"/>
</dbReference>
<evidence type="ECO:0000259" key="5">
    <source>
        <dbReference type="PROSITE" id="PS50211"/>
    </source>
</evidence>
<dbReference type="Gene3D" id="3.40.50.11500">
    <property type="match status" value="1"/>
</dbReference>
<dbReference type="GO" id="GO:0005085">
    <property type="term" value="F:guanyl-nucleotide exchange factor activity"/>
    <property type="evidence" value="ECO:0007669"/>
    <property type="project" value="UniProtKB-KW"/>
</dbReference>